<dbReference type="Gene3D" id="3.30.160.20">
    <property type="match status" value="1"/>
</dbReference>
<protein>
    <recommendedName>
        <fullName evidence="5">Peptide chain release factor domain-containing protein</fullName>
    </recommendedName>
</protein>
<gene>
    <name evidence="6" type="ORF">S01H1_30632</name>
</gene>
<dbReference type="Pfam" id="PF00472">
    <property type="entry name" value="RF-1"/>
    <property type="match status" value="1"/>
</dbReference>
<evidence type="ECO:0000256" key="4">
    <source>
        <dbReference type="SAM" id="Coils"/>
    </source>
</evidence>
<evidence type="ECO:0000259" key="5">
    <source>
        <dbReference type="SMART" id="SM00937"/>
    </source>
</evidence>
<keyword evidence="4" id="KW-0175">Coiled coil</keyword>
<dbReference type="InterPro" id="IPR000352">
    <property type="entry name" value="Pep_chain_release_fac_I"/>
</dbReference>
<accession>X0UC80</accession>
<dbReference type="GO" id="GO:0005737">
    <property type="term" value="C:cytoplasm"/>
    <property type="evidence" value="ECO:0007669"/>
    <property type="project" value="UniProtKB-ARBA"/>
</dbReference>
<dbReference type="PANTHER" id="PTHR43804">
    <property type="entry name" value="LD18447P"/>
    <property type="match status" value="1"/>
</dbReference>
<reference evidence="6" key="1">
    <citation type="journal article" date="2014" name="Front. Microbiol.">
        <title>High frequency of phylogenetically diverse reductive dehalogenase-homologous genes in deep subseafloor sedimentary metagenomes.</title>
        <authorList>
            <person name="Kawai M."/>
            <person name="Futagami T."/>
            <person name="Toyoda A."/>
            <person name="Takaki Y."/>
            <person name="Nishi S."/>
            <person name="Hori S."/>
            <person name="Arai W."/>
            <person name="Tsubouchi T."/>
            <person name="Morono Y."/>
            <person name="Uchiyama I."/>
            <person name="Ito T."/>
            <person name="Fujiyama A."/>
            <person name="Inagaki F."/>
            <person name="Takami H."/>
        </authorList>
    </citation>
    <scope>NUCLEOTIDE SEQUENCE</scope>
    <source>
        <strain evidence="6">Expedition CK06-06</strain>
    </source>
</reference>
<dbReference type="FunFam" id="3.30.70.1660:FF:000002">
    <property type="entry name" value="Peptide chain release factor 1"/>
    <property type="match status" value="1"/>
</dbReference>
<dbReference type="GO" id="GO:0003747">
    <property type="term" value="F:translation release factor activity"/>
    <property type="evidence" value="ECO:0007669"/>
    <property type="project" value="InterPro"/>
</dbReference>
<feature type="non-terminal residue" evidence="6">
    <location>
        <position position="1"/>
    </location>
</feature>
<keyword evidence="2" id="KW-0488">Methylation</keyword>
<evidence type="ECO:0000313" key="6">
    <source>
        <dbReference type="EMBL" id="GAF86075.1"/>
    </source>
</evidence>
<keyword evidence="3" id="KW-0648">Protein biosynthesis</keyword>
<dbReference type="AlphaFoldDB" id="X0UC80"/>
<dbReference type="SUPFAM" id="SSF75620">
    <property type="entry name" value="Release factor"/>
    <property type="match status" value="1"/>
</dbReference>
<dbReference type="InterPro" id="IPR050057">
    <property type="entry name" value="Prokaryotic/Mito_RF"/>
</dbReference>
<dbReference type="FunFam" id="3.30.160.20:FF:000004">
    <property type="entry name" value="Peptide chain release factor 1"/>
    <property type="match status" value="1"/>
</dbReference>
<feature type="coiled-coil region" evidence="4">
    <location>
        <begin position="30"/>
        <end position="73"/>
    </location>
</feature>
<evidence type="ECO:0000256" key="2">
    <source>
        <dbReference type="ARBA" id="ARBA00022481"/>
    </source>
</evidence>
<feature type="non-terminal residue" evidence="6">
    <location>
        <position position="275"/>
    </location>
</feature>
<dbReference type="Pfam" id="PF03462">
    <property type="entry name" value="PCRF"/>
    <property type="match status" value="1"/>
</dbReference>
<comment type="caution">
    <text evidence="6">The sequence shown here is derived from an EMBL/GenBank/DDBJ whole genome shotgun (WGS) entry which is preliminary data.</text>
</comment>
<dbReference type="Gene3D" id="6.10.140.1950">
    <property type="match status" value="1"/>
</dbReference>
<comment type="similarity">
    <text evidence="1">Belongs to the prokaryotic/mitochondrial release factor family.</text>
</comment>
<feature type="domain" description="Peptide chain release factor" evidence="5">
    <location>
        <begin position="41"/>
        <end position="156"/>
    </location>
</feature>
<dbReference type="Gene3D" id="3.30.70.1660">
    <property type="match status" value="1"/>
</dbReference>
<dbReference type="InterPro" id="IPR005139">
    <property type="entry name" value="PCRF"/>
</dbReference>
<evidence type="ECO:0000256" key="3">
    <source>
        <dbReference type="ARBA" id="ARBA00022917"/>
    </source>
</evidence>
<dbReference type="InterPro" id="IPR045853">
    <property type="entry name" value="Pep_chain_release_fac_I_sf"/>
</dbReference>
<dbReference type="SMART" id="SM00937">
    <property type="entry name" value="PCRF"/>
    <property type="match status" value="1"/>
</dbReference>
<organism evidence="6">
    <name type="scientific">marine sediment metagenome</name>
    <dbReference type="NCBI Taxonomy" id="412755"/>
    <lineage>
        <taxon>unclassified sequences</taxon>
        <taxon>metagenomes</taxon>
        <taxon>ecological metagenomes</taxon>
    </lineage>
</organism>
<dbReference type="PANTHER" id="PTHR43804:SF7">
    <property type="entry name" value="LD18447P"/>
    <property type="match status" value="1"/>
</dbReference>
<dbReference type="EMBL" id="BARS01018860">
    <property type="protein sequence ID" value="GAF86075.1"/>
    <property type="molecule type" value="Genomic_DNA"/>
</dbReference>
<evidence type="ECO:0000256" key="1">
    <source>
        <dbReference type="ARBA" id="ARBA00010835"/>
    </source>
</evidence>
<sequence length="275" mass="30581">PEVIADSARLRELSVRHSELEPAVEKLVEFRGHLRDRDEAEALLAEAEDEQMREFLQGERDEAQARLDEMHNEVLALLVPPDRMRDRNAIVEIRAGTGGDEAALFAGDLFDMYSAFVGSQGWEVEVMSVNGGEMGGYKEVIFGVKGGGAYGTLKHESGVHRVQRVPVTESSGRIHTSAATVAVLPEAEEIDVRLNPEDLEFETFRAGGPGGQHMQKNETAVRITHKPTGVVAASKDERSQRRNREKALRVLRARIYEQMQQEQQSKVAAERKAQV</sequence>
<name>X0UC80_9ZZZZ</name>
<proteinExistence type="inferred from homology"/>